<feature type="domain" description="BTB" evidence="1">
    <location>
        <begin position="213"/>
        <end position="280"/>
    </location>
</feature>
<dbReference type="Gene3D" id="3.30.710.10">
    <property type="entry name" value="Potassium Channel Kv1.1, Chain A"/>
    <property type="match status" value="1"/>
</dbReference>
<dbReference type="Pfam" id="PF22486">
    <property type="entry name" value="MATH_2"/>
    <property type="match status" value="1"/>
</dbReference>
<dbReference type="PROSITE" id="PS50144">
    <property type="entry name" value="MATH"/>
    <property type="match status" value="1"/>
</dbReference>
<accession>A0A146M4S3</accession>
<evidence type="ECO:0000313" key="3">
    <source>
        <dbReference type="EMBL" id="JAQ14032.1"/>
    </source>
</evidence>
<evidence type="ECO:0000259" key="1">
    <source>
        <dbReference type="PROSITE" id="PS50097"/>
    </source>
</evidence>
<feature type="non-terminal residue" evidence="3">
    <location>
        <position position="1"/>
    </location>
</feature>
<dbReference type="SUPFAM" id="SSF49599">
    <property type="entry name" value="TRAF domain-like"/>
    <property type="match status" value="1"/>
</dbReference>
<dbReference type="SMART" id="SM00225">
    <property type="entry name" value="BTB"/>
    <property type="match status" value="1"/>
</dbReference>
<dbReference type="InterPro" id="IPR000210">
    <property type="entry name" value="BTB/POZ_dom"/>
</dbReference>
<dbReference type="InterPro" id="IPR002083">
    <property type="entry name" value="MATH/TRAF_dom"/>
</dbReference>
<gene>
    <name evidence="3" type="primary">bath-43_13</name>
    <name evidence="3" type="ORF">g.52352</name>
</gene>
<dbReference type="GO" id="GO:0030163">
    <property type="term" value="P:protein catabolic process"/>
    <property type="evidence" value="ECO:0007669"/>
    <property type="project" value="UniProtKB-ARBA"/>
</dbReference>
<dbReference type="EMBL" id="GDHC01004597">
    <property type="protein sequence ID" value="JAQ14032.1"/>
    <property type="molecule type" value="Transcribed_RNA"/>
</dbReference>
<organism evidence="3">
    <name type="scientific">Lygus hesperus</name>
    <name type="common">Western plant bug</name>
    <dbReference type="NCBI Taxonomy" id="30085"/>
    <lineage>
        <taxon>Eukaryota</taxon>
        <taxon>Metazoa</taxon>
        <taxon>Ecdysozoa</taxon>
        <taxon>Arthropoda</taxon>
        <taxon>Hexapoda</taxon>
        <taxon>Insecta</taxon>
        <taxon>Pterygota</taxon>
        <taxon>Neoptera</taxon>
        <taxon>Paraneoptera</taxon>
        <taxon>Hemiptera</taxon>
        <taxon>Heteroptera</taxon>
        <taxon>Panheteroptera</taxon>
        <taxon>Cimicomorpha</taxon>
        <taxon>Miridae</taxon>
        <taxon>Mirini</taxon>
        <taxon>Lygus</taxon>
    </lineage>
</organism>
<dbReference type="PROSITE" id="PS50097">
    <property type="entry name" value="BTB"/>
    <property type="match status" value="1"/>
</dbReference>
<dbReference type="InterPro" id="IPR008974">
    <property type="entry name" value="TRAF-like"/>
</dbReference>
<dbReference type="SUPFAM" id="SSF54695">
    <property type="entry name" value="POZ domain"/>
    <property type="match status" value="1"/>
</dbReference>
<dbReference type="Gene3D" id="2.60.210.10">
    <property type="entry name" value="Apoptosis, Tumor Necrosis Factor Receptor Associated Protein 2, Chain A"/>
    <property type="match status" value="1"/>
</dbReference>
<dbReference type="Gene3D" id="1.25.40.420">
    <property type="match status" value="1"/>
</dbReference>
<sequence length="376" mass="43183">FFFSPPIYVSPWVLLYYFSVRSRFSLSLLKSCLGLAQMEAIGELNAECSCTWKIRNFSQLSNKIGDYVKSANFTGVKDQILPSFFLKLYPNGNNERHEGNLSLYLTVLEDNGQDNKVFFELSLLNKNNEEIETRRATHVFTKKLPTAGYNAFISRNEVMLRDNKLLSEDTLQVRCKIRGALKKPQEVSTRDQEVHFSSLCQGFWQQYLDQQCVDVVVVVQEKEFKVHKAVLAAHGPVFAAMFKVDMLESEQNRVTVEDCEHHVFEAFIKWLYLGEVDEVEQVNYELLALSDQYQIDKLKVMCERSLSAKISVNNAIKILHLADLHRATSLKSKSLEFIKTRVPEISTSEDWPSLVNDPKLCEEVMLELASLVKTQL</sequence>
<dbReference type="InterPro" id="IPR011333">
    <property type="entry name" value="SKP1/BTB/POZ_sf"/>
</dbReference>
<evidence type="ECO:0000259" key="2">
    <source>
        <dbReference type="PROSITE" id="PS50144"/>
    </source>
</evidence>
<reference evidence="3" key="1">
    <citation type="journal article" date="2016" name="Gigascience">
        <title>De novo construction of an expanded transcriptome assembly for the western tarnished plant bug, Lygus hesperus.</title>
        <authorList>
            <person name="Tassone E.E."/>
            <person name="Geib S.M."/>
            <person name="Hall B."/>
            <person name="Fabrick J.A."/>
            <person name="Brent C.S."/>
            <person name="Hull J.J."/>
        </authorList>
    </citation>
    <scope>NUCLEOTIDE SEQUENCE</scope>
</reference>
<dbReference type="AlphaFoldDB" id="A0A146M4S3"/>
<dbReference type="PANTHER" id="PTHR24413">
    <property type="entry name" value="SPECKLE-TYPE POZ PROTEIN"/>
    <property type="match status" value="1"/>
</dbReference>
<dbReference type="Pfam" id="PF00651">
    <property type="entry name" value="BTB"/>
    <property type="match status" value="1"/>
</dbReference>
<protein>
    <submittedName>
        <fullName evidence="3">BTB and MATH domain-containing protein 43</fullName>
    </submittedName>
</protein>
<dbReference type="CDD" id="cd00121">
    <property type="entry name" value="MATH"/>
    <property type="match status" value="1"/>
</dbReference>
<name>A0A146M4S3_LYGHE</name>
<feature type="domain" description="MATH" evidence="2">
    <location>
        <begin position="47"/>
        <end position="177"/>
    </location>
</feature>
<proteinExistence type="predicted"/>